<keyword evidence="6 12" id="KW-0812">Transmembrane</keyword>
<evidence type="ECO:0000256" key="3">
    <source>
        <dbReference type="ARBA" id="ARBA00008919"/>
    </source>
</evidence>
<dbReference type="Pfam" id="PF17039">
    <property type="entry name" value="Glyco_tran_10_N"/>
    <property type="match status" value="1"/>
</dbReference>
<dbReference type="InterPro" id="IPR055270">
    <property type="entry name" value="Glyco_tran_10_C"/>
</dbReference>
<dbReference type="Pfam" id="PF00852">
    <property type="entry name" value="Glyco_transf_10"/>
    <property type="match status" value="1"/>
</dbReference>
<keyword evidence="11" id="KW-0325">Glycoprotein</keyword>
<evidence type="ECO:0000256" key="11">
    <source>
        <dbReference type="ARBA" id="ARBA00023180"/>
    </source>
</evidence>
<feature type="domain" description="Fucosyltransferase C-terminal" evidence="13">
    <location>
        <begin position="123"/>
        <end position="299"/>
    </location>
</feature>
<keyword evidence="16" id="KW-1185">Reference proteome</keyword>
<dbReference type="HOGENOM" id="CLU_032075_3_0_1"/>
<dbReference type="FunFam" id="3.40.50.11660:FF:000004">
    <property type="entry name" value="Glycoprotein 3-alpha-L-fucosyltransferase A"/>
    <property type="match status" value="1"/>
</dbReference>
<dbReference type="EC" id="2.4.1.-" evidence="12"/>
<dbReference type="GeneID" id="20234647"/>
<evidence type="ECO:0000256" key="4">
    <source>
        <dbReference type="ARBA" id="ARBA00022676"/>
    </source>
</evidence>
<dbReference type="SUPFAM" id="SSF53756">
    <property type="entry name" value="UDP-Glycosyltransferase/glycogen phosphorylase"/>
    <property type="match status" value="1"/>
</dbReference>
<proteinExistence type="inferred from homology"/>
<keyword evidence="7" id="KW-0735">Signal-anchor</keyword>
<evidence type="ECO:0000313" key="15">
    <source>
        <dbReference type="EMBL" id="ESO98130.1"/>
    </source>
</evidence>
<sequence length="318" mass="37235">MMNSPSWFQKGLVPNVFDKCEISTCRFHYKEPFKYVNDSDAVILYAVGYSSRLLTRKPKNGQIWIFAVFESPIFSHSQEFNNAILKDKINWTMTYRHDSDIPAPYGIVKKISGQSKNYTKIMAEKTKLAAQVVSHCSTPSLRERYVESLQKYISVTVYGRCGPEKQRNRDKQLFQNIEKSYKFYLAFENSLCRDYATEKFFIRQNSSIVPIVRGDGNYQHFYPNNSYIDVRDFKSISDLAKYIQYLDRNDTAYIEYLKAKENYVLTTGSRLLIDHFCQVCKMIHNPDKYRNSYSNVQDWYSNGACRNPTDLNNSNNII</sequence>
<keyword evidence="5 12" id="KW-0808">Transferase</keyword>
<accession>V4ATB0</accession>
<dbReference type="GO" id="GO:0000139">
    <property type="term" value="C:Golgi membrane"/>
    <property type="evidence" value="ECO:0007669"/>
    <property type="project" value="UniProtKB-SubCell"/>
</dbReference>
<dbReference type="KEGG" id="lgi:LOTGIDRAFT_143067"/>
<dbReference type="OrthoDB" id="6085082at2759"/>
<reference evidence="15 16" key="1">
    <citation type="journal article" date="2013" name="Nature">
        <title>Insights into bilaterian evolution from three spiralian genomes.</title>
        <authorList>
            <person name="Simakov O."/>
            <person name="Marletaz F."/>
            <person name="Cho S.J."/>
            <person name="Edsinger-Gonzales E."/>
            <person name="Havlak P."/>
            <person name="Hellsten U."/>
            <person name="Kuo D.H."/>
            <person name="Larsson T."/>
            <person name="Lv J."/>
            <person name="Arendt D."/>
            <person name="Savage R."/>
            <person name="Osoegawa K."/>
            <person name="de Jong P."/>
            <person name="Grimwood J."/>
            <person name="Chapman J.A."/>
            <person name="Shapiro H."/>
            <person name="Aerts A."/>
            <person name="Otillar R.P."/>
            <person name="Terry A.Y."/>
            <person name="Boore J.L."/>
            <person name="Grigoriev I.V."/>
            <person name="Lindberg D.R."/>
            <person name="Seaver E.C."/>
            <person name="Weisblat D.A."/>
            <person name="Putnam N.H."/>
            <person name="Rokhsar D.S."/>
        </authorList>
    </citation>
    <scope>NUCLEOTIDE SEQUENCE [LARGE SCALE GENOMIC DNA]</scope>
</reference>
<comment type="pathway">
    <text evidence="2">Protein modification; protein glycosylation.</text>
</comment>
<dbReference type="OMA" id="ESCSANC"/>
<evidence type="ECO:0000256" key="12">
    <source>
        <dbReference type="RuleBase" id="RU003832"/>
    </source>
</evidence>
<evidence type="ECO:0000256" key="7">
    <source>
        <dbReference type="ARBA" id="ARBA00022968"/>
    </source>
</evidence>
<dbReference type="PANTHER" id="PTHR48438:SF1">
    <property type="entry name" value="ALPHA-(1,3)-FUCOSYLTRANSFERASE C-RELATED"/>
    <property type="match status" value="1"/>
</dbReference>
<evidence type="ECO:0000256" key="2">
    <source>
        <dbReference type="ARBA" id="ARBA00004922"/>
    </source>
</evidence>
<dbReference type="PANTHER" id="PTHR48438">
    <property type="entry name" value="ALPHA-(1,3)-FUCOSYLTRANSFERASE C-RELATED"/>
    <property type="match status" value="1"/>
</dbReference>
<keyword evidence="9 12" id="KW-0333">Golgi apparatus</keyword>
<name>V4ATB0_LOTGI</name>
<dbReference type="EMBL" id="KB201271">
    <property type="protein sequence ID" value="ESO98130.1"/>
    <property type="molecule type" value="Genomic_DNA"/>
</dbReference>
<evidence type="ECO:0000256" key="5">
    <source>
        <dbReference type="ARBA" id="ARBA00022679"/>
    </source>
</evidence>
<dbReference type="Proteomes" id="UP000030746">
    <property type="component" value="Unassembled WGS sequence"/>
</dbReference>
<dbReference type="GO" id="GO:0008417">
    <property type="term" value="F:fucosyltransferase activity"/>
    <property type="evidence" value="ECO:0007669"/>
    <property type="project" value="InterPro"/>
</dbReference>
<evidence type="ECO:0000256" key="9">
    <source>
        <dbReference type="ARBA" id="ARBA00023034"/>
    </source>
</evidence>
<dbReference type="CTD" id="20234647"/>
<gene>
    <name evidence="15" type="ORF">LOTGIDRAFT_143067</name>
</gene>
<evidence type="ECO:0000256" key="6">
    <source>
        <dbReference type="ARBA" id="ARBA00022692"/>
    </source>
</evidence>
<evidence type="ECO:0000256" key="1">
    <source>
        <dbReference type="ARBA" id="ARBA00004323"/>
    </source>
</evidence>
<evidence type="ECO:0000259" key="13">
    <source>
        <dbReference type="Pfam" id="PF00852"/>
    </source>
</evidence>
<evidence type="ECO:0000256" key="8">
    <source>
        <dbReference type="ARBA" id="ARBA00022989"/>
    </source>
</evidence>
<keyword evidence="4 12" id="KW-0328">Glycosyltransferase</keyword>
<dbReference type="AlphaFoldDB" id="V4ATB0"/>
<dbReference type="GO" id="GO:0032580">
    <property type="term" value="C:Golgi cisterna membrane"/>
    <property type="evidence" value="ECO:0007669"/>
    <property type="project" value="UniProtKB-SubCell"/>
</dbReference>
<keyword evidence="8" id="KW-1133">Transmembrane helix</keyword>
<evidence type="ECO:0000256" key="10">
    <source>
        <dbReference type="ARBA" id="ARBA00023136"/>
    </source>
</evidence>
<keyword evidence="10" id="KW-0472">Membrane</keyword>
<dbReference type="UniPathway" id="UPA00378"/>
<dbReference type="InterPro" id="IPR038577">
    <property type="entry name" value="GT10-like_C_sf"/>
</dbReference>
<dbReference type="InterPro" id="IPR001503">
    <property type="entry name" value="Glyco_trans_10"/>
</dbReference>
<evidence type="ECO:0000313" key="16">
    <source>
        <dbReference type="Proteomes" id="UP000030746"/>
    </source>
</evidence>
<comment type="similarity">
    <text evidence="3 12">Belongs to the glycosyltransferase 10 family.</text>
</comment>
<dbReference type="STRING" id="225164.V4ATB0"/>
<comment type="subcellular location">
    <subcellularLocation>
        <location evidence="1">Golgi apparatus membrane</location>
        <topology evidence="1">Single-pass type II membrane protein</topology>
    </subcellularLocation>
    <subcellularLocation>
        <location evidence="12">Golgi apparatus</location>
        <location evidence="12">Golgi stack membrane</location>
        <topology evidence="12">Single-pass type II membrane protein</topology>
    </subcellularLocation>
</comment>
<dbReference type="Gene3D" id="3.40.50.11660">
    <property type="entry name" value="Glycosyl transferase family 10, C-terminal domain"/>
    <property type="match status" value="1"/>
</dbReference>
<dbReference type="InterPro" id="IPR031481">
    <property type="entry name" value="Glyco_tran_10_N"/>
</dbReference>
<organism evidence="15 16">
    <name type="scientific">Lottia gigantea</name>
    <name type="common">Giant owl limpet</name>
    <dbReference type="NCBI Taxonomy" id="225164"/>
    <lineage>
        <taxon>Eukaryota</taxon>
        <taxon>Metazoa</taxon>
        <taxon>Spiralia</taxon>
        <taxon>Lophotrochozoa</taxon>
        <taxon>Mollusca</taxon>
        <taxon>Gastropoda</taxon>
        <taxon>Patellogastropoda</taxon>
        <taxon>Lottioidea</taxon>
        <taxon>Lottiidae</taxon>
        <taxon>Lottia</taxon>
    </lineage>
</organism>
<dbReference type="RefSeq" id="XP_009051197.1">
    <property type="nucleotide sequence ID" value="XM_009052949.1"/>
</dbReference>
<evidence type="ECO:0000259" key="14">
    <source>
        <dbReference type="Pfam" id="PF17039"/>
    </source>
</evidence>
<feature type="domain" description="Fucosyltransferase N-terminal" evidence="14">
    <location>
        <begin position="17"/>
        <end position="106"/>
    </location>
</feature>
<protein>
    <recommendedName>
        <fullName evidence="12">Fucosyltransferase</fullName>
        <ecNumber evidence="12">2.4.1.-</ecNumber>
    </recommendedName>
</protein>